<dbReference type="CDD" id="cd00641">
    <property type="entry name" value="GTP_cyclohydro2"/>
    <property type="match status" value="1"/>
</dbReference>
<feature type="binding site" evidence="17">
    <location>
        <position position="370"/>
    </location>
    <ligand>
        <name>GTP</name>
        <dbReference type="ChEBI" id="CHEBI:37565"/>
    </ligand>
</feature>
<comment type="cofactor">
    <cofactor evidence="17">
        <name>Zn(2+)</name>
        <dbReference type="ChEBI" id="CHEBI:29105"/>
    </cofactor>
    <text evidence="17">Binds 1 zinc ion per subunit.</text>
</comment>
<reference evidence="20" key="1">
    <citation type="journal article" date="2019" name="Int. J. Syst. Evol. Microbiol.">
        <title>The Global Catalogue of Microorganisms (GCM) 10K type strain sequencing project: providing services to taxonomists for standard genome sequencing and annotation.</title>
        <authorList>
            <consortium name="The Broad Institute Genomics Platform"/>
            <consortium name="The Broad Institute Genome Sequencing Center for Infectious Disease"/>
            <person name="Wu L."/>
            <person name="Ma J."/>
        </authorList>
    </citation>
    <scope>NUCLEOTIDE SEQUENCE [LARGE SCALE GENOMIC DNA]</scope>
    <source>
        <strain evidence="20">DFY28</strain>
    </source>
</reference>
<feature type="binding site" evidence="17">
    <location>
        <position position="330"/>
    </location>
    <ligand>
        <name>GTP</name>
        <dbReference type="ChEBI" id="CHEBI:37565"/>
    </ligand>
</feature>
<dbReference type="PANTHER" id="PTHR21327:SF18">
    <property type="entry name" value="3,4-DIHYDROXY-2-BUTANONE 4-PHOSPHATE SYNTHASE"/>
    <property type="match status" value="1"/>
</dbReference>
<evidence type="ECO:0000313" key="20">
    <source>
        <dbReference type="Proteomes" id="UP001596098"/>
    </source>
</evidence>
<feature type="binding site" evidence="17">
    <location>
        <begin position="264"/>
        <end position="268"/>
    </location>
    <ligand>
        <name>GTP</name>
        <dbReference type="ChEBI" id="CHEBI:37565"/>
    </ligand>
</feature>
<dbReference type="PANTHER" id="PTHR21327">
    <property type="entry name" value="GTP CYCLOHYDROLASE II-RELATED"/>
    <property type="match status" value="1"/>
</dbReference>
<feature type="binding site" evidence="17">
    <location>
        <position position="166"/>
    </location>
    <ligand>
        <name>D-ribulose 5-phosphate</name>
        <dbReference type="ChEBI" id="CHEBI:58121"/>
    </ligand>
</feature>
<comment type="similarity">
    <text evidence="5 17">In the N-terminal section; belongs to the DHBP synthase family.</text>
</comment>
<dbReference type="InterPro" id="IPR032677">
    <property type="entry name" value="GTP_cyclohydro_II"/>
</dbReference>
<evidence type="ECO:0000256" key="8">
    <source>
        <dbReference type="ARBA" id="ARBA00022741"/>
    </source>
</evidence>
<dbReference type="GO" id="GO:0008686">
    <property type="term" value="F:3,4-dihydroxy-2-butanone-4-phosphate synthase activity"/>
    <property type="evidence" value="ECO:0007669"/>
    <property type="project" value="UniProtKB-EC"/>
</dbReference>
<keyword evidence="11 17" id="KW-0460">Magnesium</keyword>
<dbReference type="InterPro" id="IPR017945">
    <property type="entry name" value="DHBP_synth_RibB-like_a/b_dom"/>
</dbReference>
<dbReference type="EMBL" id="JBHSQI010000003">
    <property type="protein sequence ID" value="MFC6153139.1"/>
    <property type="molecule type" value="Genomic_DNA"/>
</dbReference>
<dbReference type="NCBIfam" id="NF001591">
    <property type="entry name" value="PRK00393.1"/>
    <property type="match status" value="1"/>
</dbReference>
<dbReference type="NCBIfam" id="TIGR00506">
    <property type="entry name" value="ribB"/>
    <property type="match status" value="1"/>
</dbReference>
<dbReference type="RefSeq" id="WP_128221011.1">
    <property type="nucleotide sequence ID" value="NZ_CP034929.1"/>
</dbReference>
<dbReference type="Pfam" id="PF00925">
    <property type="entry name" value="GTP_cyclohydro2"/>
    <property type="match status" value="1"/>
</dbReference>
<feature type="binding site" evidence="17">
    <location>
        <position position="365"/>
    </location>
    <ligand>
        <name>GTP</name>
        <dbReference type="ChEBI" id="CHEBI:37565"/>
    </ligand>
</feature>
<keyword evidence="13 17" id="KW-0464">Manganese</keyword>
<feature type="binding site" evidence="17">
    <location>
        <position position="280"/>
    </location>
    <ligand>
        <name>Zn(2+)</name>
        <dbReference type="ChEBI" id="CHEBI:29105"/>
        <note>catalytic</note>
    </ligand>
</feature>
<dbReference type="InterPro" id="IPR000926">
    <property type="entry name" value="RibA"/>
</dbReference>
<comment type="catalytic activity">
    <reaction evidence="16 17">
        <text>GTP + 4 H2O = 2,5-diamino-6-hydroxy-4-(5-phosphoribosylamino)-pyrimidine + formate + 2 phosphate + 3 H(+)</text>
        <dbReference type="Rhea" id="RHEA:23704"/>
        <dbReference type="ChEBI" id="CHEBI:15377"/>
        <dbReference type="ChEBI" id="CHEBI:15378"/>
        <dbReference type="ChEBI" id="CHEBI:15740"/>
        <dbReference type="ChEBI" id="CHEBI:37565"/>
        <dbReference type="ChEBI" id="CHEBI:43474"/>
        <dbReference type="ChEBI" id="CHEBI:58614"/>
        <dbReference type="EC" id="3.5.4.25"/>
    </reaction>
</comment>
<dbReference type="HAMAP" id="MF_01283">
    <property type="entry name" value="RibBA"/>
    <property type="match status" value="1"/>
</dbReference>
<evidence type="ECO:0000259" key="18">
    <source>
        <dbReference type="Pfam" id="PF00925"/>
    </source>
</evidence>
<comment type="function">
    <text evidence="2 17">Catalyzes the conversion of D-ribulose 5-phosphate to formate and 3,4-dihydroxy-2-butanone 4-phosphate.</text>
</comment>
<dbReference type="PIRSF" id="PIRSF001259">
    <property type="entry name" value="RibA"/>
    <property type="match status" value="1"/>
</dbReference>
<dbReference type="NCBIfam" id="NF006803">
    <property type="entry name" value="PRK09311.1"/>
    <property type="match status" value="1"/>
</dbReference>
<keyword evidence="6 17" id="KW-0686">Riboflavin biosynthesis</keyword>
<evidence type="ECO:0000313" key="19">
    <source>
        <dbReference type="EMBL" id="MFC6153139.1"/>
    </source>
</evidence>
<name>A0ABW1QUF1_9ACTN</name>
<feature type="binding site" evidence="17">
    <location>
        <position position="285"/>
    </location>
    <ligand>
        <name>GTP</name>
        <dbReference type="ChEBI" id="CHEBI:37565"/>
    </ligand>
</feature>
<feature type="binding site" evidence="17">
    <location>
        <position position="282"/>
    </location>
    <ligand>
        <name>Zn(2+)</name>
        <dbReference type="ChEBI" id="CHEBI:29105"/>
        <note>catalytic</note>
    </ligand>
</feature>
<evidence type="ECO:0000256" key="16">
    <source>
        <dbReference type="ARBA" id="ARBA00049295"/>
    </source>
</evidence>
<comment type="catalytic activity">
    <reaction evidence="1 17">
        <text>D-ribulose 5-phosphate = (2S)-2-hydroxy-3-oxobutyl phosphate + formate + H(+)</text>
        <dbReference type="Rhea" id="RHEA:18457"/>
        <dbReference type="ChEBI" id="CHEBI:15378"/>
        <dbReference type="ChEBI" id="CHEBI:15740"/>
        <dbReference type="ChEBI" id="CHEBI:58121"/>
        <dbReference type="ChEBI" id="CHEBI:58830"/>
        <dbReference type="EC" id="4.1.99.12"/>
    </reaction>
</comment>
<feature type="binding site" evidence="17">
    <location>
        <position position="30"/>
    </location>
    <ligand>
        <name>Mg(2+)</name>
        <dbReference type="ChEBI" id="CHEBI:18420"/>
        <label>2</label>
    </ligand>
</feature>
<feature type="domain" description="GTP cyclohydrolase II" evidence="18">
    <location>
        <begin position="210"/>
        <end position="382"/>
    </location>
</feature>
<evidence type="ECO:0000256" key="7">
    <source>
        <dbReference type="ARBA" id="ARBA00022723"/>
    </source>
</evidence>
<evidence type="ECO:0000256" key="10">
    <source>
        <dbReference type="ARBA" id="ARBA00022833"/>
    </source>
</evidence>
<feature type="binding site" evidence="17">
    <location>
        <begin position="142"/>
        <end position="146"/>
    </location>
    <ligand>
        <name>D-ribulose 5-phosphate</name>
        <dbReference type="ChEBI" id="CHEBI:58121"/>
    </ligand>
</feature>
<comment type="pathway">
    <text evidence="4 17">Cofactor biosynthesis; riboflavin biosynthesis; 2-hydroxy-3-oxobutyl phosphate from D-ribulose 5-phosphate: step 1/1.</text>
</comment>
<keyword evidence="9 17" id="KW-0378">Hydrolase</keyword>
<keyword evidence="12 17" id="KW-0342">GTP-binding</keyword>
<protein>
    <recommendedName>
        <fullName evidence="17">Riboflavin biosynthesis protein RibBA</fullName>
    </recommendedName>
    <domain>
        <recommendedName>
            <fullName evidence="17">3,4-dihydroxy-2-butanone 4-phosphate synthase</fullName>
            <shortName evidence="17">DHBP synthase</shortName>
            <ecNumber evidence="17">4.1.99.12</ecNumber>
        </recommendedName>
    </domain>
    <domain>
        <recommendedName>
            <fullName evidence="17">GTP cyclohydrolase-2</fullName>
            <ecNumber evidence="17">3.5.4.25</ecNumber>
        </recommendedName>
        <alternativeName>
            <fullName evidence="17">GTP cyclohydrolase II</fullName>
        </alternativeName>
    </domain>
</protein>
<evidence type="ECO:0000256" key="12">
    <source>
        <dbReference type="ARBA" id="ARBA00023134"/>
    </source>
</evidence>
<evidence type="ECO:0000256" key="5">
    <source>
        <dbReference type="ARBA" id="ARBA00005520"/>
    </source>
</evidence>
<feature type="binding site" evidence="17">
    <location>
        <position position="34"/>
    </location>
    <ligand>
        <name>D-ribulose 5-phosphate</name>
        <dbReference type="ChEBI" id="CHEBI:58121"/>
    </ligand>
</feature>
<evidence type="ECO:0000256" key="13">
    <source>
        <dbReference type="ARBA" id="ARBA00023211"/>
    </source>
</evidence>
<evidence type="ECO:0000256" key="11">
    <source>
        <dbReference type="ARBA" id="ARBA00022842"/>
    </source>
</evidence>
<keyword evidence="8 17" id="KW-0547">Nucleotide-binding</keyword>
<dbReference type="GO" id="GO:0003935">
    <property type="term" value="F:GTP cyclohydrolase II activity"/>
    <property type="evidence" value="ECO:0007669"/>
    <property type="project" value="UniProtKB-EC"/>
</dbReference>
<gene>
    <name evidence="17" type="primary">ribBA</name>
    <name evidence="19" type="ORF">ACFPWU_05610</name>
</gene>
<feature type="region of interest" description="GTP cyclohydrolase II" evidence="17">
    <location>
        <begin position="204"/>
        <end position="418"/>
    </location>
</feature>
<feature type="binding site" evidence="17">
    <location>
        <begin position="29"/>
        <end position="30"/>
    </location>
    <ligand>
        <name>D-ribulose 5-phosphate</name>
        <dbReference type="ChEBI" id="CHEBI:58121"/>
    </ligand>
</feature>
<evidence type="ECO:0000256" key="15">
    <source>
        <dbReference type="ARBA" id="ARBA00023268"/>
    </source>
</evidence>
<keyword evidence="7 17" id="KW-0479">Metal-binding</keyword>
<keyword evidence="10 17" id="KW-0862">Zinc</keyword>
<comment type="cofactor">
    <cofactor evidence="17">
        <name>Mg(2+)</name>
        <dbReference type="ChEBI" id="CHEBI:18420"/>
    </cofactor>
    <cofactor evidence="17">
        <name>Mn(2+)</name>
        <dbReference type="ChEBI" id="CHEBI:29035"/>
    </cofactor>
    <text evidence="17">Binds 2 divalent metal cations per subunit. Magnesium or manganese.</text>
</comment>
<dbReference type="InterPro" id="IPR000422">
    <property type="entry name" value="DHBP_synthase_RibB"/>
</dbReference>
<evidence type="ECO:0000256" key="4">
    <source>
        <dbReference type="ARBA" id="ARBA00004904"/>
    </source>
</evidence>
<dbReference type="Pfam" id="PF00926">
    <property type="entry name" value="DHBP_synthase"/>
    <property type="match status" value="1"/>
</dbReference>
<proteinExistence type="inferred from homology"/>
<dbReference type="HAMAP" id="MF_00179">
    <property type="entry name" value="RibA"/>
    <property type="match status" value="1"/>
</dbReference>
<feature type="binding site" evidence="17">
    <location>
        <position position="30"/>
    </location>
    <ligand>
        <name>Mg(2+)</name>
        <dbReference type="ChEBI" id="CHEBI:18420"/>
        <label>1</label>
    </ligand>
</feature>
<dbReference type="Proteomes" id="UP001596098">
    <property type="component" value="Unassembled WGS sequence"/>
</dbReference>
<feature type="binding site" evidence="17">
    <location>
        <position position="145"/>
    </location>
    <ligand>
        <name>Mg(2+)</name>
        <dbReference type="ChEBI" id="CHEBI:18420"/>
        <label>2</label>
    </ligand>
</feature>
<evidence type="ECO:0000256" key="6">
    <source>
        <dbReference type="ARBA" id="ARBA00022619"/>
    </source>
</evidence>
<dbReference type="EC" id="3.5.4.25" evidence="17"/>
<feature type="binding site" evidence="17">
    <location>
        <position position="269"/>
    </location>
    <ligand>
        <name>Zn(2+)</name>
        <dbReference type="ChEBI" id="CHEBI:29105"/>
        <note>catalytic</note>
    </ligand>
</feature>
<dbReference type="Gene3D" id="3.40.50.10990">
    <property type="entry name" value="GTP cyclohydrolase II"/>
    <property type="match status" value="1"/>
</dbReference>
<dbReference type="SUPFAM" id="SSF142695">
    <property type="entry name" value="RibA-like"/>
    <property type="match status" value="1"/>
</dbReference>
<evidence type="ECO:0000256" key="14">
    <source>
        <dbReference type="ARBA" id="ARBA00023239"/>
    </source>
</evidence>
<evidence type="ECO:0000256" key="17">
    <source>
        <dbReference type="HAMAP-Rule" id="MF_01283"/>
    </source>
</evidence>
<dbReference type="NCBIfam" id="TIGR00505">
    <property type="entry name" value="ribA"/>
    <property type="match status" value="1"/>
</dbReference>
<feature type="region of interest" description="DHBP synthase" evidence="17">
    <location>
        <begin position="1"/>
        <end position="203"/>
    </location>
</feature>
<keyword evidence="20" id="KW-1185">Reference proteome</keyword>
<feature type="active site" description="Proton acceptor; for GTP cyclohydrolase activity" evidence="17">
    <location>
        <position position="342"/>
    </location>
</feature>
<evidence type="ECO:0000256" key="1">
    <source>
        <dbReference type="ARBA" id="ARBA00000141"/>
    </source>
</evidence>
<dbReference type="EC" id="4.1.99.12" evidence="17"/>
<feature type="site" description="Essential for DHBP synthase activity" evidence="17">
    <location>
        <position position="166"/>
    </location>
</feature>
<keyword evidence="15 17" id="KW-0511">Multifunctional enzyme</keyword>
<comment type="caution">
    <text evidence="19">The sequence shown here is derived from an EMBL/GenBank/DDBJ whole genome shotgun (WGS) entry which is preliminary data.</text>
</comment>
<dbReference type="SUPFAM" id="SSF55821">
    <property type="entry name" value="YrdC/RibB"/>
    <property type="match status" value="1"/>
</dbReference>
<dbReference type="InterPro" id="IPR036144">
    <property type="entry name" value="RibA-like_sf"/>
</dbReference>
<organism evidence="19 20">
    <name type="scientific">Nocardioides yefusunii</name>
    <dbReference type="NCBI Taxonomy" id="2500546"/>
    <lineage>
        <taxon>Bacteria</taxon>
        <taxon>Bacillati</taxon>
        <taxon>Actinomycetota</taxon>
        <taxon>Actinomycetes</taxon>
        <taxon>Propionibacteriales</taxon>
        <taxon>Nocardioidaceae</taxon>
        <taxon>Nocardioides</taxon>
    </lineage>
</organism>
<evidence type="ECO:0000256" key="9">
    <source>
        <dbReference type="ARBA" id="ARBA00022801"/>
    </source>
</evidence>
<evidence type="ECO:0000256" key="2">
    <source>
        <dbReference type="ARBA" id="ARBA00002284"/>
    </source>
</evidence>
<evidence type="ECO:0000256" key="3">
    <source>
        <dbReference type="ARBA" id="ARBA00004853"/>
    </source>
</evidence>
<comment type="pathway">
    <text evidence="3 17">Cofactor biosynthesis; riboflavin biosynthesis; 5-amino-6-(D-ribitylamino)uracil from GTP: step 1/4.</text>
</comment>
<feature type="site" description="Essential for DHBP synthase activity" evidence="17">
    <location>
        <position position="128"/>
    </location>
</feature>
<comment type="similarity">
    <text evidence="17">In the C-terminal section; belongs to the GTP cyclohydrolase II family.</text>
</comment>
<accession>A0ABW1QUF1</accession>
<keyword evidence="14 17" id="KW-0456">Lyase</keyword>
<dbReference type="Gene3D" id="3.90.870.10">
    <property type="entry name" value="DHBP synthase"/>
    <property type="match status" value="1"/>
</dbReference>
<comment type="function">
    <text evidence="17">Catalyzes the conversion of GTP to 2,5-diamino-6-ribosylamino-4(3H)-pyrimidinone 5'-phosphate (DARP), formate and pyrophosphate.</text>
</comment>
<feature type="active site" description="Nucleophile; for GTP cyclohydrolase activity" evidence="17">
    <location>
        <position position="344"/>
    </location>
</feature>
<dbReference type="HAMAP" id="MF_00180">
    <property type="entry name" value="RibB"/>
    <property type="match status" value="1"/>
</dbReference>
<dbReference type="InterPro" id="IPR016299">
    <property type="entry name" value="Riboflavin_synth_RibBA"/>
</dbReference>
<feature type="binding site" evidence="17">
    <location>
        <begin position="308"/>
        <end position="310"/>
    </location>
    <ligand>
        <name>GTP</name>
        <dbReference type="ChEBI" id="CHEBI:37565"/>
    </ligand>
</feature>
<sequence length="418" mass="44519">MSIRLDTVEAAIAAVAAGGAVIVVDDEDRENEGDIIFAADAATPELMAFTVRHSSGVICVPLEAERLSALDIPLMTPHNQDPLRTAYTVSVDAAVGVSTGISAADRAHTARLLADPDAVRGDFTRPGHVFQLRYRAGGVLVRRGHTEAAVDLARLAGRAPVGVLVEVVNDDGTMKRGQQLRDFADDHGLPMISIDALVAHRRRTELHVERLASTPLPTAHGVFAAHGYRSLLDDTEHVALVVGDLSDPAEETDGRAGGEAPLVRVHSECLTGDVLGSARCDCGPQLEESLRQVQAAGRGVVVYLRGHEGRGIGLVEKLRAYALQDDGADTLDANLALGHPGDARTYETAAHVLRDLGVTSVRLLTNNPDKARQLAALGIEVEAVEPLVVAPTPENLHYLQTKRDRFGHAFPSLEEETA</sequence>